<evidence type="ECO:0000256" key="1">
    <source>
        <dbReference type="SAM" id="MobiDB-lite"/>
    </source>
</evidence>
<gene>
    <name evidence="2" type="ORF">D5F01_LYC00325</name>
</gene>
<protein>
    <submittedName>
        <fullName evidence="2">Uncharacterized protein</fullName>
    </submittedName>
</protein>
<keyword evidence="3" id="KW-1185">Reference proteome</keyword>
<dbReference type="Proteomes" id="UP000424527">
    <property type="component" value="Unassembled WGS sequence"/>
</dbReference>
<evidence type="ECO:0000313" key="2">
    <source>
        <dbReference type="EMBL" id="KAE8300189.1"/>
    </source>
</evidence>
<accession>A0A6G0J8S9</accession>
<name>A0A6G0J8S9_LARCR</name>
<feature type="compositionally biased region" description="Low complexity" evidence="1">
    <location>
        <begin position="175"/>
        <end position="218"/>
    </location>
</feature>
<organism evidence="2 3">
    <name type="scientific">Larimichthys crocea</name>
    <name type="common">Large yellow croaker</name>
    <name type="synonym">Pseudosciaena crocea</name>
    <dbReference type="NCBI Taxonomy" id="215358"/>
    <lineage>
        <taxon>Eukaryota</taxon>
        <taxon>Metazoa</taxon>
        <taxon>Chordata</taxon>
        <taxon>Craniata</taxon>
        <taxon>Vertebrata</taxon>
        <taxon>Euteleostomi</taxon>
        <taxon>Actinopterygii</taxon>
        <taxon>Neopterygii</taxon>
        <taxon>Teleostei</taxon>
        <taxon>Neoteleostei</taxon>
        <taxon>Acanthomorphata</taxon>
        <taxon>Eupercaria</taxon>
        <taxon>Sciaenidae</taxon>
        <taxon>Larimichthys</taxon>
    </lineage>
</organism>
<dbReference type="AlphaFoldDB" id="A0A6G0J8S9"/>
<dbReference type="EMBL" id="REGW02000001">
    <property type="protein sequence ID" value="KAE8300189.1"/>
    <property type="molecule type" value="Genomic_DNA"/>
</dbReference>
<proteinExistence type="predicted"/>
<reference evidence="2 3" key="1">
    <citation type="submission" date="2019-07" db="EMBL/GenBank/DDBJ databases">
        <title>Chromosome genome assembly for large yellow croaker.</title>
        <authorList>
            <person name="Xiao S."/>
        </authorList>
    </citation>
    <scope>NUCLEOTIDE SEQUENCE [LARGE SCALE GENOMIC DNA]</scope>
    <source>
        <strain evidence="2">JMULYC20181020</strain>
        <tissue evidence="2">Muscle</tissue>
    </source>
</reference>
<sequence>MNSKQSEGVRCSRQCNQAESAITQKVDLTTGHLVKLKTRHLHCTYSLGNITPINCDWLSGELAPYKRQSDSVEDTIDWHHLLHRHPSSSPVVFPSQKVKNPFTAGQALPAIPGAYSVELPFPSHGFIKYSIPQPPGRQSVEVYYPYDFSQQRIMTNMPPMTNVPQMPNVLPFDYPQQNIPQQIPNIPSFDANPIPSQDPLQPLQQDQPAQTSQVPPKV</sequence>
<evidence type="ECO:0000313" key="3">
    <source>
        <dbReference type="Proteomes" id="UP000424527"/>
    </source>
</evidence>
<comment type="caution">
    <text evidence="2">The sequence shown here is derived from an EMBL/GenBank/DDBJ whole genome shotgun (WGS) entry which is preliminary data.</text>
</comment>
<feature type="region of interest" description="Disordered" evidence="1">
    <location>
        <begin position="173"/>
        <end position="218"/>
    </location>
</feature>